<feature type="transmembrane region" description="Helical" evidence="7">
    <location>
        <begin position="390"/>
        <end position="408"/>
    </location>
</feature>
<dbReference type="InterPro" id="IPR011701">
    <property type="entry name" value="MFS"/>
</dbReference>
<gene>
    <name evidence="8" type="ORF">DEQ80_09030</name>
</gene>
<keyword evidence="3" id="KW-1003">Cell membrane</keyword>
<dbReference type="SUPFAM" id="SSF103473">
    <property type="entry name" value="MFS general substrate transporter"/>
    <property type="match status" value="1"/>
</dbReference>
<proteinExistence type="predicted"/>
<evidence type="ECO:0000256" key="1">
    <source>
        <dbReference type="ARBA" id="ARBA00004651"/>
    </source>
</evidence>
<comment type="caution">
    <text evidence="8">The sequence shown here is derived from an EMBL/GenBank/DDBJ whole genome shotgun (WGS) entry which is preliminary data.</text>
</comment>
<dbReference type="OrthoDB" id="8952229at2"/>
<evidence type="ECO:0000256" key="3">
    <source>
        <dbReference type="ARBA" id="ARBA00022475"/>
    </source>
</evidence>
<dbReference type="RefSeq" id="WP_062194873.1">
    <property type="nucleotide sequence ID" value="NZ_DF967965.1"/>
</dbReference>
<feature type="transmembrane region" description="Helical" evidence="7">
    <location>
        <begin position="269"/>
        <end position="288"/>
    </location>
</feature>
<feature type="transmembrane region" description="Helical" evidence="7">
    <location>
        <begin position="142"/>
        <end position="164"/>
    </location>
</feature>
<keyword evidence="4 7" id="KW-0812">Transmembrane</keyword>
<dbReference type="GO" id="GO:0005886">
    <property type="term" value="C:plasma membrane"/>
    <property type="evidence" value="ECO:0007669"/>
    <property type="project" value="UniProtKB-SubCell"/>
</dbReference>
<organism evidence="8 9">
    <name type="scientific">Anaerolinea thermolimosa</name>
    <dbReference type="NCBI Taxonomy" id="229919"/>
    <lineage>
        <taxon>Bacteria</taxon>
        <taxon>Bacillati</taxon>
        <taxon>Chloroflexota</taxon>
        <taxon>Anaerolineae</taxon>
        <taxon>Anaerolineales</taxon>
        <taxon>Anaerolineaceae</taxon>
        <taxon>Anaerolinea</taxon>
    </lineage>
</organism>
<dbReference type="AlphaFoldDB" id="A0A3D1JJQ3"/>
<evidence type="ECO:0000256" key="5">
    <source>
        <dbReference type="ARBA" id="ARBA00022989"/>
    </source>
</evidence>
<dbReference type="Pfam" id="PF07690">
    <property type="entry name" value="MFS_1"/>
    <property type="match status" value="1"/>
</dbReference>
<feature type="transmembrane region" description="Helical" evidence="7">
    <location>
        <begin position="54"/>
        <end position="74"/>
    </location>
</feature>
<evidence type="ECO:0000313" key="9">
    <source>
        <dbReference type="Proteomes" id="UP000264141"/>
    </source>
</evidence>
<keyword evidence="2" id="KW-0813">Transport</keyword>
<reference evidence="8 9" key="1">
    <citation type="journal article" date="2018" name="Nat. Biotechnol.">
        <title>A standardized bacterial taxonomy based on genome phylogeny substantially revises the tree of life.</title>
        <authorList>
            <person name="Parks D.H."/>
            <person name="Chuvochina M."/>
            <person name="Waite D.W."/>
            <person name="Rinke C."/>
            <person name="Skarshewski A."/>
            <person name="Chaumeil P.A."/>
            <person name="Hugenholtz P."/>
        </authorList>
    </citation>
    <scope>NUCLEOTIDE SEQUENCE [LARGE SCALE GENOMIC DNA]</scope>
    <source>
        <strain evidence="8">UBA8781</strain>
    </source>
</reference>
<dbReference type="STRING" id="229919.GCA_001050195_02704"/>
<evidence type="ECO:0000256" key="2">
    <source>
        <dbReference type="ARBA" id="ARBA00022448"/>
    </source>
</evidence>
<dbReference type="Gene3D" id="1.20.1250.20">
    <property type="entry name" value="MFS general substrate transporter like domains"/>
    <property type="match status" value="1"/>
</dbReference>
<evidence type="ECO:0000313" key="8">
    <source>
        <dbReference type="EMBL" id="HCE17988.1"/>
    </source>
</evidence>
<evidence type="ECO:0000256" key="7">
    <source>
        <dbReference type="SAM" id="Phobius"/>
    </source>
</evidence>
<dbReference type="InterPro" id="IPR036259">
    <property type="entry name" value="MFS_trans_sf"/>
</dbReference>
<feature type="transmembrane region" description="Helical" evidence="7">
    <location>
        <begin position="300"/>
        <end position="317"/>
    </location>
</feature>
<name>A0A3D1JJQ3_9CHLR</name>
<keyword evidence="6 7" id="KW-0472">Membrane</keyword>
<feature type="transmembrane region" description="Helical" evidence="7">
    <location>
        <begin position="176"/>
        <end position="195"/>
    </location>
</feature>
<dbReference type="GO" id="GO:0022857">
    <property type="term" value="F:transmembrane transporter activity"/>
    <property type="evidence" value="ECO:0007669"/>
    <property type="project" value="InterPro"/>
</dbReference>
<dbReference type="PANTHER" id="PTHR23517">
    <property type="entry name" value="RESISTANCE PROTEIN MDTM, PUTATIVE-RELATED-RELATED"/>
    <property type="match status" value="1"/>
</dbReference>
<evidence type="ECO:0000256" key="6">
    <source>
        <dbReference type="ARBA" id="ARBA00023136"/>
    </source>
</evidence>
<dbReference type="EMBL" id="DPBP01000036">
    <property type="protein sequence ID" value="HCE17988.1"/>
    <property type="molecule type" value="Genomic_DNA"/>
</dbReference>
<dbReference type="Proteomes" id="UP000264141">
    <property type="component" value="Unassembled WGS sequence"/>
</dbReference>
<feature type="transmembrane region" description="Helical" evidence="7">
    <location>
        <begin position="323"/>
        <end position="339"/>
    </location>
</feature>
<feature type="transmembrane region" description="Helical" evidence="7">
    <location>
        <begin position="234"/>
        <end position="257"/>
    </location>
</feature>
<accession>A0A3D1JJQ3</accession>
<evidence type="ECO:0000256" key="4">
    <source>
        <dbReference type="ARBA" id="ARBA00022692"/>
    </source>
</evidence>
<dbReference type="InterPro" id="IPR050171">
    <property type="entry name" value="MFS_Transporters"/>
</dbReference>
<keyword evidence="5 7" id="KW-1133">Transmembrane helix</keyword>
<feature type="transmembrane region" description="Helical" evidence="7">
    <location>
        <begin position="359"/>
        <end position="378"/>
    </location>
</feature>
<sequence length="429" mass="48021">MKLSSHPLILTLKNLTGNARGAVFTEPLWGIPYNLYAPYISIYMQAFNLTDSQIGLIVSIGLVGQIIFSLLSGVITDKLGRKRTTLIFDILSWSVPTFIWAIAQNFTYFVVAAIINSLWRITHNSWSCVLVEDTDPDLLVDIYAWIYIAGQMAVFFAPLAGVFINKFGLVPTMRGLYLFACVMMTAKFLIMNAMVTETRQGMIRMQETRDQSLWSMLGEYRRVLRQILATPQTLYTLGIMLIMSIATTVNGTFWAILVTAKLHIPADHIALYPFARSVVMLIFFFIVIPRVRSMHFRNPMLLGLGGYILAQALLITIPEKNYLLLLLSVLIETCSYAVLGTQIDRMLVVTVDAEERARILALLLVIQVALTSPFGWIGGLLSSINRDLPFLMNIVFYLVGIALVIRASRLPAPTGNKFLQAEAVEPPAR</sequence>
<comment type="subcellular location">
    <subcellularLocation>
        <location evidence="1">Cell membrane</location>
        <topology evidence="1">Multi-pass membrane protein</topology>
    </subcellularLocation>
</comment>
<protein>
    <submittedName>
        <fullName evidence="8">MFS transporter</fullName>
    </submittedName>
</protein>